<sequence length="219" mass="25744">MDNLLSLNFWRSTTWLQQIAALFTIAAIPYAFFRLVIYKARHKISFQPKETYQEVTLLDHPLQPQSYWLQLIIKNRGFEMSKNAEAYISQIWKKDKFGSFVKVEKFRAPVKLKWSHEAAIFPIDILPRNSRRLDVCFMCQGENILHLMSEGFPSGTIKNELEFGKYVFEIVVVSQNSLRPARFLFSINCDEEWKNLKGASYIRSFIITKKPARSFIIYN</sequence>
<organism evidence="2 3">
    <name type="scientific">Candidatus Nomurabacteria bacterium GW2011_GWB1_40_7</name>
    <dbReference type="NCBI Taxonomy" id="1618744"/>
    <lineage>
        <taxon>Bacteria</taxon>
        <taxon>Candidatus Nomuraibacteriota</taxon>
    </lineage>
</organism>
<reference evidence="2 3" key="1">
    <citation type="journal article" date="2015" name="Nature">
        <title>rRNA introns, odd ribosomes, and small enigmatic genomes across a large radiation of phyla.</title>
        <authorList>
            <person name="Brown C.T."/>
            <person name="Hug L.A."/>
            <person name="Thomas B.C."/>
            <person name="Sharon I."/>
            <person name="Castelle C.J."/>
            <person name="Singh A."/>
            <person name="Wilkins M.J."/>
            <person name="Williams K.H."/>
            <person name="Banfield J.F."/>
        </authorList>
    </citation>
    <scope>NUCLEOTIDE SEQUENCE [LARGE SCALE GENOMIC DNA]</scope>
</reference>
<proteinExistence type="predicted"/>
<evidence type="ECO:0000313" key="3">
    <source>
        <dbReference type="Proteomes" id="UP000034452"/>
    </source>
</evidence>
<dbReference type="EMBL" id="LBZL01000001">
    <property type="protein sequence ID" value="KKR70803.1"/>
    <property type="molecule type" value="Genomic_DNA"/>
</dbReference>
<accession>A0A0G0T177</accession>
<keyword evidence="1" id="KW-0812">Transmembrane</keyword>
<dbReference type="AlphaFoldDB" id="A0A0G0T177"/>
<keyword evidence="1" id="KW-0472">Membrane</keyword>
<gene>
    <name evidence="2" type="ORF">UU13_C0001G0031</name>
</gene>
<feature type="transmembrane region" description="Helical" evidence="1">
    <location>
        <begin position="15"/>
        <end position="37"/>
    </location>
</feature>
<evidence type="ECO:0000313" key="2">
    <source>
        <dbReference type="EMBL" id="KKR70803.1"/>
    </source>
</evidence>
<keyword evidence="1" id="KW-1133">Transmembrane helix</keyword>
<evidence type="ECO:0000256" key="1">
    <source>
        <dbReference type="SAM" id="Phobius"/>
    </source>
</evidence>
<dbReference type="Proteomes" id="UP000034452">
    <property type="component" value="Unassembled WGS sequence"/>
</dbReference>
<protein>
    <submittedName>
        <fullName evidence="2">Uncharacterized protein</fullName>
    </submittedName>
</protein>
<comment type="caution">
    <text evidence="2">The sequence shown here is derived from an EMBL/GenBank/DDBJ whole genome shotgun (WGS) entry which is preliminary data.</text>
</comment>
<name>A0A0G0T177_9BACT</name>